<reference evidence="1 2" key="1">
    <citation type="journal article" date="2023" name="IScience">
        <title>Expanded male sex-determining region conserved during the evolution of homothallism in the green alga Volvox.</title>
        <authorList>
            <person name="Yamamoto K."/>
            <person name="Matsuzaki R."/>
            <person name="Mahakham W."/>
            <person name="Heman W."/>
            <person name="Sekimoto H."/>
            <person name="Kawachi M."/>
            <person name="Minakuchi Y."/>
            <person name="Toyoda A."/>
            <person name="Nozaki H."/>
        </authorList>
    </citation>
    <scope>NUCLEOTIDE SEQUENCE [LARGE SCALE GENOMIC DNA]</scope>
    <source>
        <strain evidence="1 2">NIES-4468</strain>
    </source>
</reference>
<evidence type="ECO:0000313" key="2">
    <source>
        <dbReference type="Proteomes" id="UP001165090"/>
    </source>
</evidence>
<dbReference type="InterPro" id="IPR010770">
    <property type="entry name" value="Ecd"/>
</dbReference>
<protein>
    <submittedName>
        <fullName evidence="1">Uncharacterized protein</fullName>
    </submittedName>
</protein>
<name>A0ABQ5RQL2_9CHLO</name>
<keyword evidence="2" id="KW-1185">Reference proteome</keyword>
<dbReference type="Proteomes" id="UP001165090">
    <property type="component" value="Unassembled WGS sequence"/>
</dbReference>
<proteinExistence type="predicted"/>
<dbReference type="Pfam" id="PF07093">
    <property type="entry name" value="SGT1"/>
    <property type="match status" value="1"/>
</dbReference>
<gene>
    <name evidence="1" type="ORF">VaNZ11_001433</name>
</gene>
<organism evidence="1 2">
    <name type="scientific">Volvox africanus</name>
    <dbReference type="NCBI Taxonomy" id="51714"/>
    <lineage>
        <taxon>Eukaryota</taxon>
        <taxon>Viridiplantae</taxon>
        <taxon>Chlorophyta</taxon>
        <taxon>core chlorophytes</taxon>
        <taxon>Chlorophyceae</taxon>
        <taxon>CS clade</taxon>
        <taxon>Chlamydomonadales</taxon>
        <taxon>Volvocaceae</taxon>
        <taxon>Volvox</taxon>
    </lineage>
</organism>
<comment type="caution">
    <text evidence="1">The sequence shown here is derived from an EMBL/GenBank/DDBJ whole genome shotgun (WGS) entry which is preliminary data.</text>
</comment>
<feature type="non-terminal residue" evidence="1">
    <location>
        <position position="338"/>
    </location>
</feature>
<sequence>MYHVRWVEAAVGMAGSWWGAEHSCGRGGLRGTAVAAFTSLLFCRSLCTRRLCLWPRTQVWDNDGQFLLIEAAYALPRWLKPETAENRVWLRHGRLHIIPLASNAAPDLPASPTVAQALVVLREGRLVTASQRVQRPIDQRLEGYPDRARSEQQHVARCLLPVPLAAALTAKPQLVSELVEAFYLRDADDMRIASRMCFLSPSLERTSTLVRMTRCHYAQLAAQRFSAPRGLSMPPPDSPMAKAADLGLKLTVAAEIICARNASSVQQQQQREAGAVTAGTITVIHEARFAADPTWRRFKSSLEAKGYFQGNIPGSQRYKELLATALEAYAVGLSGEPG</sequence>
<accession>A0ABQ5RQL2</accession>
<evidence type="ECO:0000313" key="1">
    <source>
        <dbReference type="EMBL" id="GLI59539.1"/>
    </source>
</evidence>
<dbReference type="PANTHER" id="PTHR13060">
    <property type="entry name" value="SGT1 PROTEIN HSGT1 SUPPRESSOR OF GCR2"/>
    <property type="match status" value="1"/>
</dbReference>
<dbReference type="PANTHER" id="PTHR13060:SF0">
    <property type="entry name" value="PROTEIN ECDYSONELESS HOMOLOG"/>
    <property type="match status" value="1"/>
</dbReference>
<dbReference type="EMBL" id="BSDZ01000004">
    <property type="protein sequence ID" value="GLI59539.1"/>
    <property type="molecule type" value="Genomic_DNA"/>
</dbReference>